<sequence>MLPNIHHAFAEQAGSLDTDGMNSSFSLGIRAPAAPGEMFSWIRKHEPIHAIPHGSQTTACGLTDRMITQSDCWRVSCARCRAELGMQAWQPKKGDPEWGLFIRY</sequence>
<protein>
    <submittedName>
        <fullName evidence="1">Uncharacterized protein</fullName>
    </submittedName>
</protein>
<evidence type="ECO:0000313" key="2">
    <source>
        <dbReference type="Proteomes" id="UP000251800"/>
    </source>
</evidence>
<dbReference type="Proteomes" id="UP000251800">
    <property type="component" value="Unassembled WGS sequence"/>
</dbReference>
<name>A0A363ULD0_9GAMM</name>
<reference evidence="1 2" key="1">
    <citation type="submission" date="2018-05" db="EMBL/GenBank/DDBJ databases">
        <title>Abyssibacter profundi OUC007T gen. nov., sp. nov, a marine bacterium isolated from seawater of the Mariana Trench.</title>
        <authorList>
            <person name="Zhou S."/>
        </authorList>
    </citation>
    <scope>NUCLEOTIDE SEQUENCE [LARGE SCALE GENOMIC DNA]</scope>
    <source>
        <strain evidence="1 2">OUC007</strain>
    </source>
</reference>
<dbReference type="EMBL" id="QEQK01000006">
    <property type="protein sequence ID" value="PWN56228.1"/>
    <property type="molecule type" value="Genomic_DNA"/>
</dbReference>
<dbReference type="RefSeq" id="WP_109719999.1">
    <property type="nucleotide sequence ID" value="NZ_QEQK01000006.1"/>
</dbReference>
<dbReference type="AlphaFoldDB" id="A0A363ULD0"/>
<keyword evidence="2" id="KW-1185">Reference proteome</keyword>
<evidence type="ECO:0000313" key="1">
    <source>
        <dbReference type="EMBL" id="PWN56228.1"/>
    </source>
</evidence>
<comment type="caution">
    <text evidence="1">The sequence shown here is derived from an EMBL/GenBank/DDBJ whole genome shotgun (WGS) entry which is preliminary data.</text>
</comment>
<gene>
    <name evidence="1" type="ORF">DEH80_08115</name>
</gene>
<proteinExistence type="predicted"/>
<accession>A0A363ULD0</accession>
<organism evidence="1 2">
    <name type="scientific">Abyssibacter profundi</name>
    <dbReference type="NCBI Taxonomy" id="2182787"/>
    <lineage>
        <taxon>Bacteria</taxon>
        <taxon>Pseudomonadati</taxon>
        <taxon>Pseudomonadota</taxon>
        <taxon>Gammaproteobacteria</taxon>
        <taxon>Chromatiales</taxon>
        <taxon>Oceanococcaceae</taxon>
        <taxon>Abyssibacter</taxon>
    </lineage>
</organism>